<dbReference type="PANTHER" id="PTHR11877">
    <property type="entry name" value="HYDROXYMETHYLGLUTARYL-COA SYNTHASE"/>
    <property type="match status" value="1"/>
</dbReference>
<evidence type="ECO:0000256" key="1">
    <source>
        <dbReference type="ARBA" id="ARBA00005531"/>
    </source>
</evidence>
<comment type="similarity">
    <text evidence="1">Belongs to the thiolase-like superfamily. Chalcone/stilbene synthases family.</text>
</comment>
<dbReference type="Pfam" id="PF02797">
    <property type="entry name" value="Chal_sti_synt_C"/>
    <property type="match status" value="1"/>
</dbReference>
<dbReference type="InterPro" id="IPR016039">
    <property type="entry name" value="Thiolase-like"/>
</dbReference>
<sequence length="456" mass="46796">MAEHSAPPRPASGSGFPPAGGDRPIGERRTAAIIGIGTAVPPTRLAQDAVRDLFAVQPGADRLTRRLIGAAFDQSSIATRHSVLPELATTAGPGDTADAPAGSAFVDAGDRRILSPPTGVRNDVYVREAPGLFAAAARDALARSQTDASAVTHVVTASCTGFFAPGPDFRLVRDLGLRTTVSREHLGFLGCAAALPALRSAARICAAEPDAVVLVVCAELCTIHVRASTDPDQIVSSAVFADGAAAAVVTAASDPTTPRIDLDRFATAITDEGESAMGWTIGDHGFEMTLTAEVPRIVGREVRAALAPVAGDLLPASGGGADEHRQSSAAEAAEASSAQAVWAVHPGGRSILDRVESACALAPGALRHSREVLRDYGNMSSATIVFILQRLLDDPSAVDGAPLVAVAFAPGLTVESARMTVRTGIRQGAHETDAAAPARPYVADGSRTRADAVAVR</sequence>
<feature type="domain" description="Chalcone/stilbene synthase N-terminal" evidence="4">
    <location>
        <begin position="118"/>
        <end position="251"/>
    </location>
</feature>
<feature type="domain" description="Chalcone/stilbene synthase C-terminal" evidence="5">
    <location>
        <begin position="339"/>
        <end position="417"/>
    </location>
</feature>
<evidence type="ECO:0000256" key="3">
    <source>
        <dbReference type="SAM" id="MobiDB-lite"/>
    </source>
</evidence>
<dbReference type="GO" id="GO:0016747">
    <property type="term" value="F:acyltransferase activity, transferring groups other than amino-acyl groups"/>
    <property type="evidence" value="ECO:0007669"/>
    <property type="project" value="InterPro"/>
</dbReference>
<evidence type="ECO:0000313" key="6">
    <source>
        <dbReference type="EMBL" id="GLJ94080.1"/>
    </source>
</evidence>
<evidence type="ECO:0000313" key="7">
    <source>
        <dbReference type="Proteomes" id="UP001142291"/>
    </source>
</evidence>
<evidence type="ECO:0000259" key="4">
    <source>
        <dbReference type="Pfam" id="PF00195"/>
    </source>
</evidence>
<dbReference type="EMBL" id="BSER01000001">
    <property type="protein sequence ID" value="GLJ94080.1"/>
    <property type="molecule type" value="Genomic_DNA"/>
</dbReference>
<dbReference type="Gene3D" id="3.40.47.10">
    <property type="match status" value="2"/>
</dbReference>
<dbReference type="SUPFAM" id="SSF53901">
    <property type="entry name" value="Thiolase-like"/>
    <property type="match status" value="2"/>
</dbReference>
<reference evidence="6" key="2">
    <citation type="submission" date="2023-01" db="EMBL/GenBank/DDBJ databases">
        <authorList>
            <person name="Sun Q."/>
            <person name="Evtushenko L."/>
        </authorList>
    </citation>
    <scope>NUCLEOTIDE SEQUENCE</scope>
    <source>
        <strain evidence="6">VKM Ac-1940</strain>
    </source>
</reference>
<dbReference type="RefSeq" id="WP_204962584.1">
    <property type="nucleotide sequence ID" value="NZ_BAAAUR010000002.1"/>
</dbReference>
<protein>
    <submittedName>
        <fullName evidence="6">Naringenin-chalcone synthase</fullName>
    </submittedName>
</protein>
<feature type="compositionally biased region" description="Low complexity" evidence="3">
    <location>
        <begin position="11"/>
        <end position="21"/>
    </location>
</feature>
<feature type="region of interest" description="Disordered" evidence="3">
    <location>
        <begin position="1"/>
        <end position="25"/>
    </location>
</feature>
<dbReference type="InterPro" id="IPR012328">
    <property type="entry name" value="Chalcone/stilbene_synt_C"/>
</dbReference>
<comment type="caution">
    <text evidence="6">The sequence shown here is derived from an EMBL/GenBank/DDBJ whole genome shotgun (WGS) entry which is preliminary data.</text>
</comment>
<keyword evidence="7" id="KW-1185">Reference proteome</keyword>
<organism evidence="6 7">
    <name type="scientific">Microbacterium dextranolyticum</name>
    <dbReference type="NCBI Taxonomy" id="36806"/>
    <lineage>
        <taxon>Bacteria</taxon>
        <taxon>Bacillati</taxon>
        <taxon>Actinomycetota</taxon>
        <taxon>Actinomycetes</taxon>
        <taxon>Micrococcales</taxon>
        <taxon>Microbacteriaceae</taxon>
        <taxon>Microbacterium</taxon>
    </lineage>
</organism>
<evidence type="ECO:0000256" key="2">
    <source>
        <dbReference type="ARBA" id="ARBA00022679"/>
    </source>
</evidence>
<evidence type="ECO:0000259" key="5">
    <source>
        <dbReference type="Pfam" id="PF02797"/>
    </source>
</evidence>
<gene>
    <name evidence="6" type="ORF">GCM10017591_01410</name>
</gene>
<dbReference type="AlphaFoldDB" id="A0A9W6M4Y7"/>
<dbReference type="Proteomes" id="UP001142291">
    <property type="component" value="Unassembled WGS sequence"/>
</dbReference>
<name>A0A9W6M4Y7_9MICO</name>
<reference evidence="6" key="1">
    <citation type="journal article" date="2014" name="Int. J. Syst. Evol. Microbiol.">
        <title>Complete genome sequence of Corynebacterium casei LMG S-19264T (=DSM 44701T), isolated from a smear-ripened cheese.</title>
        <authorList>
            <consortium name="US DOE Joint Genome Institute (JGI-PGF)"/>
            <person name="Walter F."/>
            <person name="Albersmeier A."/>
            <person name="Kalinowski J."/>
            <person name="Ruckert C."/>
        </authorList>
    </citation>
    <scope>NUCLEOTIDE SEQUENCE</scope>
    <source>
        <strain evidence="6">VKM Ac-1940</strain>
    </source>
</reference>
<dbReference type="InterPro" id="IPR011141">
    <property type="entry name" value="Polyketide_synthase_type-III"/>
</dbReference>
<proteinExistence type="inferred from homology"/>
<dbReference type="PANTHER" id="PTHR11877:SF46">
    <property type="entry name" value="TYPE III POLYKETIDE SYNTHASE A"/>
    <property type="match status" value="1"/>
</dbReference>
<dbReference type="GO" id="GO:0030639">
    <property type="term" value="P:polyketide biosynthetic process"/>
    <property type="evidence" value="ECO:0007669"/>
    <property type="project" value="TreeGrafter"/>
</dbReference>
<accession>A0A9W6M4Y7</accession>
<dbReference type="Pfam" id="PF00195">
    <property type="entry name" value="Chal_sti_synt_N"/>
    <property type="match status" value="1"/>
</dbReference>
<dbReference type="CDD" id="cd00831">
    <property type="entry name" value="CHS_like"/>
    <property type="match status" value="1"/>
</dbReference>
<dbReference type="InterPro" id="IPR001099">
    <property type="entry name" value="Chalcone/stilbene_synt_N"/>
</dbReference>
<keyword evidence="2" id="KW-0808">Transferase</keyword>